<feature type="region of interest" description="Disordered" evidence="1">
    <location>
        <begin position="1"/>
        <end position="70"/>
    </location>
</feature>
<dbReference type="Proteomes" id="UP001189429">
    <property type="component" value="Unassembled WGS sequence"/>
</dbReference>
<comment type="caution">
    <text evidence="2">The sequence shown here is derived from an EMBL/GenBank/DDBJ whole genome shotgun (WGS) entry which is preliminary data.</text>
</comment>
<feature type="compositionally biased region" description="Acidic residues" evidence="1">
    <location>
        <begin position="1"/>
        <end position="14"/>
    </location>
</feature>
<evidence type="ECO:0000313" key="3">
    <source>
        <dbReference type="Proteomes" id="UP001189429"/>
    </source>
</evidence>
<evidence type="ECO:0000256" key="1">
    <source>
        <dbReference type="SAM" id="MobiDB-lite"/>
    </source>
</evidence>
<sequence>MADAGEVDEVEAEAEAPGADGGPPPGAGAEKPQRAGSSSRRNRERMQPFSASQKARQLLSSCPGPAPRRPLPEALRQQAVLHYDPVRFGFAEVVAKDLLGLFQEGEGALGAEYWMAQLQGYSMTEEDKRHASPGRVHDRVKACESLCSLYEGLLREVVGPHLLGAFGAARGASSGAGAELAAESSDEAPEQPPQPDEHTLLYQFPPTLRIYCSCPNPKAGSETRRGNTQYSESKR</sequence>
<gene>
    <name evidence="2" type="ORF">PCOR1329_LOCUS69860</name>
</gene>
<feature type="compositionally biased region" description="Polar residues" evidence="1">
    <location>
        <begin position="49"/>
        <end position="60"/>
    </location>
</feature>
<proteinExistence type="predicted"/>
<accession>A0ABN9WVV4</accession>
<dbReference type="EMBL" id="CAUYUJ010019189">
    <property type="protein sequence ID" value="CAK0889294.1"/>
    <property type="molecule type" value="Genomic_DNA"/>
</dbReference>
<name>A0ABN9WVV4_9DINO</name>
<organism evidence="2 3">
    <name type="scientific">Prorocentrum cordatum</name>
    <dbReference type="NCBI Taxonomy" id="2364126"/>
    <lineage>
        <taxon>Eukaryota</taxon>
        <taxon>Sar</taxon>
        <taxon>Alveolata</taxon>
        <taxon>Dinophyceae</taxon>
        <taxon>Prorocentrales</taxon>
        <taxon>Prorocentraceae</taxon>
        <taxon>Prorocentrum</taxon>
    </lineage>
</organism>
<feature type="compositionally biased region" description="Polar residues" evidence="1">
    <location>
        <begin position="226"/>
        <end position="235"/>
    </location>
</feature>
<feature type="region of interest" description="Disordered" evidence="1">
    <location>
        <begin position="177"/>
        <end position="200"/>
    </location>
</feature>
<keyword evidence="3" id="KW-1185">Reference proteome</keyword>
<reference evidence="2" key="1">
    <citation type="submission" date="2023-10" db="EMBL/GenBank/DDBJ databases">
        <authorList>
            <person name="Chen Y."/>
            <person name="Shah S."/>
            <person name="Dougan E. K."/>
            <person name="Thang M."/>
            <person name="Chan C."/>
        </authorList>
    </citation>
    <scope>NUCLEOTIDE SEQUENCE [LARGE SCALE GENOMIC DNA]</scope>
</reference>
<protein>
    <submittedName>
        <fullName evidence="2">Uncharacterized protein</fullName>
    </submittedName>
</protein>
<feature type="region of interest" description="Disordered" evidence="1">
    <location>
        <begin position="214"/>
        <end position="235"/>
    </location>
</feature>
<evidence type="ECO:0000313" key="2">
    <source>
        <dbReference type="EMBL" id="CAK0889294.1"/>
    </source>
</evidence>